<feature type="compositionally biased region" description="Polar residues" evidence="1">
    <location>
        <begin position="59"/>
        <end position="74"/>
    </location>
</feature>
<reference evidence="2" key="1">
    <citation type="submission" date="2021-02" db="EMBL/GenBank/DDBJ databases">
        <authorList>
            <person name="Nowell W R."/>
        </authorList>
    </citation>
    <scope>NUCLEOTIDE SEQUENCE</scope>
</reference>
<proteinExistence type="predicted"/>
<evidence type="ECO:0000256" key="1">
    <source>
        <dbReference type="SAM" id="MobiDB-lite"/>
    </source>
</evidence>
<sequence>MKILLYSGIEARKESCGLQRTGHHISHLKYKSRSFNLILGRDVNYFELDFELKEKKNSSKPASEQTNLSSSPTETPRLGIDEAPEDVTDENESLAIVLESSTITTTVSNESINEKSLTNPYILPSLPDPVLNSMQSKQMEKFEKLCNFRSIILDAVYYDLKNNHNLLYVVSIFTFEEFFKESGHTSVLNEKTFRMETRKSFESIYD</sequence>
<gene>
    <name evidence="2" type="ORF">XDN619_LOCUS13829</name>
</gene>
<name>A0A816RRT4_9BILA</name>
<evidence type="ECO:0000313" key="3">
    <source>
        <dbReference type="Proteomes" id="UP000663887"/>
    </source>
</evidence>
<comment type="caution">
    <text evidence="2">The sequence shown here is derived from an EMBL/GenBank/DDBJ whole genome shotgun (WGS) entry which is preliminary data.</text>
</comment>
<protein>
    <submittedName>
        <fullName evidence="2">Uncharacterized protein</fullName>
    </submittedName>
</protein>
<feature type="region of interest" description="Disordered" evidence="1">
    <location>
        <begin position="56"/>
        <end position="85"/>
    </location>
</feature>
<dbReference type="Proteomes" id="UP000663887">
    <property type="component" value="Unassembled WGS sequence"/>
</dbReference>
<accession>A0A816RRT4</accession>
<dbReference type="EMBL" id="CAJNRG010005492">
    <property type="protein sequence ID" value="CAF2077227.1"/>
    <property type="molecule type" value="Genomic_DNA"/>
</dbReference>
<evidence type="ECO:0000313" key="2">
    <source>
        <dbReference type="EMBL" id="CAF2077227.1"/>
    </source>
</evidence>
<organism evidence="2 3">
    <name type="scientific">Rotaria magnacalcarata</name>
    <dbReference type="NCBI Taxonomy" id="392030"/>
    <lineage>
        <taxon>Eukaryota</taxon>
        <taxon>Metazoa</taxon>
        <taxon>Spiralia</taxon>
        <taxon>Gnathifera</taxon>
        <taxon>Rotifera</taxon>
        <taxon>Eurotatoria</taxon>
        <taxon>Bdelloidea</taxon>
        <taxon>Philodinida</taxon>
        <taxon>Philodinidae</taxon>
        <taxon>Rotaria</taxon>
    </lineage>
</organism>
<dbReference type="AlphaFoldDB" id="A0A816RRT4"/>